<feature type="compositionally biased region" description="Acidic residues" evidence="1">
    <location>
        <begin position="23"/>
        <end position="33"/>
    </location>
</feature>
<evidence type="ECO:0000256" key="1">
    <source>
        <dbReference type="SAM" id="MobiDB-lite"/>
    </source>
</evidence>
<proteinExistence type="predicted"/>
<dbReference type="eggNOG" id="arCOG06301">
    <property type="taxonomic scope" value="Archaea"/>
</dbReference>
<evidence type="ECO:0000313" key="3">
    <source>
        <dbReference type="Proteomes" id="UP000002071"/>
    </source>
</evidence>
<keyword evidence="3" id="KW-1185">Reference proteome</keyword>
<sequence length="229" mass="24353">MKRRTFLATTGSLATLAVAGCLDGDETADDSTTDPDTGSPTDSPTDTPTDSPTDTPTERPTDTPTDTPSRPLRNASFESGLEGWTVGKDLPEDPNNSGEPVDSDVRTTTELSADGETALAIEIDGSADDGTVWVQQEVDLTDVEALSVAGYSDQESFNEILQVATYAGPIPEDGLAEADFDRSNQLADHEGWKTYEYPVEHDGEGLIAVGLNIVWETTAVGVLDDVRLE</sequence>
<feature type="compositionally biased region" description="Low complexity" evidence="1">
    <location>
        <begin position="34"/>
        <end position="55"/>
    </location>
</feature>
<evidence type="ECO:0000313" key="2">
    <source>
        <dbReference type="EMBL" id="ACV11702.1"/>
    </source>
</evidence>
<name>C7NPB5_HALUD</name>
<feature type="region of interest" description="Disordered" evidence="1">
    <location>
        <begin position="23"/>
        <end position="107"/>
    </location>
</feature>
<dbReference type="KEGG" id="hut:Huta_1527"/>
<dbReference type="EMBL" id="CP001687">
    <property type="protein sequence ID" value="ACV11702.1"/>
    <property type="molecule type" value="Genomic_DNA"/>
</dbReference>
<protein>
    <recommendedName>
        <fullName evidence="4">Lipoprotein</fullName>
    </recommendedName>
</protein>
<feature type="compositionally biased region" description="Low complexity" evidence="1">
    <location>
        <begin position="62"/>
        <end position="71"/>
    </location>
</feature>
<reference evidence="2 3" key="1">
    <citation type="journal article" date="2009" name="Stand. Genomic Sci.">
        <title>Complete genome sequence of Halorhabdus utahensis type strain (AX-2).</title>
        <authorList>
            <person name="Anderson I."/>
            <person name="Tindall B.J."/>
            <person name="Pomrenke H."/>
            <person name="Goker M."/>
            <person name="Lapidus A."/>
            <person name="Nolan M."/>
            <person name="Copeland A."/>
            <person name="Glavina Del Rio T."/>
            <person name="Chen F."/>
            <person name="Tice H."/>
            <person name="Cheng J.F."/>
            <person name="Lucas S."/>
            <person name="Chertkov O."/>
            <person name="Bruce D."/>
            <person name="Brettin T."/>
            <person name="Detter J.C."/>
            <person name="Han C."/>
            <person name="Goodwin L."/>
            <person name="Land M."/>
            <person name="Hauser L."/>
            <person name="Chang Y.J."/>
            <person name="Jeffries C.D."/>
            <person name="Pitluck S."/>
            <person name="Pati A."/>
            <person name="Mavromatis K."/>
            <person name="Ivanova N."/>
            <person name="Ovchinnikova G."/>
            <person name="Chen A."/>
            <person name="Palaniappan K."/>
            <person name="Chain P."/>
            <person name="Rohde M."/>
            <person name="Bristow J."/>
            <person name="Eisen J.A."/>
            <person name="Markowitz V."/>
            <person name="Hugenholtz P."/>
            <person name="Kyrpides N.C."/>
            <person name="Klenk H.P."/>
        </authorList>
    </citation>
    <scope>NUCLEOTIDE SEQUENCE [LARGE SCALE GENOMIC DNA]</scope>
    <source>
        <strain evidence="3">DSM 12940 / JCM 11049 / AX-2</strain>
    </source>
</reference>
<dbReference type="HOGENOM" id="CLU_1286328_0_0_2"/>
<dbReference type="OrthoDB" id="281201at2157"/>
<dbReference type="PROSITE" id="PS51257">
    <property type="entry name" value="PROKAR_LIPOPROTEIN"/>
    <property type="match status" value="1"/>
</dbReference>
<dbReference type="Gene3D" id="2.60.120.260">
    <property type="entry name" value="Galactose-binding domain-like"/>
    <property type="match status" value="1"/>
</dbReference>
<accession>C7NPB5</accession>
<gene>
    <name evidence="2" type="ordered locus">Huta_1527</name>
</gene>
<dbReference type="RefSeq" id="WP_015789276.1">
    <property type="nucleotide sequence ID" value="NC_013158.1"/>
</dbReference>
<dbReference type="AlphaFoldDB" id="C7NPB5"/>
<evidence type="ECO:0008006" key="4">
    <source>
        <dbReference type="Google" id="ProtNLM"/>
    </source>
</evidence>
<dbReference type="Proteomes" id="UP000002071">
    <property type="component" value="Chromosome"/>
</dbReference>
<dbReference type="GeneID" id="8383806"/>
<organism evidence="2 3">
    <name type="scientific">Halorhabdus utahensis (strain DSM 12940 / JCM 11049 / AX-2)</name>
    <dbReference type="NCBI Taxonomy" id="519442"/>
    <lineage>
        <taxon>Archaea</taxon>
        <taxon>Methanobacteriati</taxon>
        <taxon>Methanobacteriota</taxon>
        <taxon>Stenosarchaea group</taxon>
        <taxon>Halobacteria</taxon>
        <taxon>Halobacteriales</taxon>
        <taxon>Haloarculaceae</taxon>
        <taxon>Halorhabdus</taxon>
    </lineage>
</organism>